<evidence type="ECO:0000256" key="3">
    <source>
        <dbReference type="ARBA" id="ARBA00012944"/>
    </source>
</evidence>
<feature type="transmembrane region" description="Helical" evidence="9">
    <location>
        <begin position="508"/>
        <end position="531"/>
    </location>
</feature>
<dbReference type="InterPro" id="IPR003945">
    <property type="entry name" value="NU5C-like"/>
</dbReference>
<geneLocation type="mitochondrion" evidence="11"/>
<feature type="transmembrane region" description="Helical" evidence="9">
    <location>
        <begin position="75"/>
        <end position="95"/>
    </location>
</feature>
<feature type="transmembrane region" description="Helical" evidence="9">
    <location>
        <begin position="36"/>
        <end position="63"/>
    </location>
</feature>
<comment type="subcellular location">
    <subcellularLocation>
        <location evidence="2">Membrane</location>
        <topology evidence="2">Multi-pass membrane protein</topology>
    </subcellularLocation>
</comment>
<reference evidence="11" key="1">
    <citation type="submission" date="2018-09" db="EMBL/GenBank/DDBJ databases">
        <authorList>
            <person name="Jesudoss Chelladurai J.R.J."/>
            <person name="Brewer M.T."/>
        </authorList>
    </citation>
    <scope>NUCLEOTIDE SEQUENCE</scope>
</reference>
<dbReference type="EC" id="7.1.1.2" evidence="3"/>
<dbReference type="PRINTS" id="PR01434">
    <property type="entry name" value="NADHDHGNASE5"/>
</dbReference>
<keyword evidence="4 9" id="KW-0812">Transmembrane</keyword>
<evidence type="ECO:0000256" key="4">
    <source>
        <dbReference type="ARBA" id="ARBA00022692"/>
    </source>
</evidence>
<dbReference type="AlphaFoldDB" id="A0A4Y6I4M6"/>
<sequence>MILVVLYVVLLYLILILFFLFVPYGKWNFVLGVWDFFSFTVSFDHGVCMFFCVLLFISFMIFVYGSFYMSGVNRLVYFFLILFSFVASMGGLIVFSNSVVLTLVFWDFLGISSFFPGLFYNNLSSRCGAMSTVFTNRVGDFCIFLFFNGLILCSMSYLNYQFFSSLVGLMLFVAAFVKGGQYPYGSWLPKAMAAPTPVSCLVHSSTLVTAGVMLMDCYDYLSLNSLGLIVIFFTGGFTVIVAGVCGLFEQDAKKIVALSTMSQMGLCFLTIGCGLHYVSFLHLISHSFFKSLLFMQMGYLIYVNMGQQDYRGYSFFNNSAGCLVKIQVLVSVFCLCGLMFTSGFFSKEYIMSCFYSEGYKVFLSFVFLGGIFLTFCYCFRMFNLFMVCFYNSLFWGGYSKSFSLSSIFLVFFSVVFVSWWFDNFYVVDVFFNRFEYLVGIFYVFLLYFLVYYSVSSAVLELKNKFFMDEYALFIYKLVPNLKFFDNFLLALNSGVFGLFYFFTFVSGVLLRGFCSSVMLFLGFVMLFLFLLF</sequence>
<evidence type="ECO:0000259" key="10">
    <source>
        <dbReference type="Pfam" id="PF00361"/>
    </source>
</evidence>
<comment type="catalytic activity">
    <reaction evidence="8">
        <text>a ubiquinone + NADH + 5 H(+)(in) = a ubiquinol + NAD(+) + 4 H(+)(out)</text>
        <dbReference type="Rhea" id="RHEA:29091"/>
        <dbReference type="Rhea" id="RHEA-COMP:9565"/>
        <dbReference type="Rhea" id="RHEA-COMP:9566"/>
        <dbReference type="ChEBI" id="CHEBI:15378"/>
        <dbReference type="ChEBI" id="CHEBI:16389"/>
        <dbReference type="ChEBI" id="CHEBI:17976"/>
        <dbReference type="ChEBI" id="CHEBI:57540"/>
        <dbReference type="ChEBI" id="CHEBI:57945"/>
        <dbReference type="EC" id="7.1.1.2"/>
    </reaction>
</comment>
<keyword evidence="6 9" id="KW-0472">Membrane</keyword>
<feature type="transmembrane region" description="Helical" evidence="9">
    <location>
        <begin position="141"/>
        <end position="160"/>
    </location>
</feature>
<proteinExistence type="predicted"/>
<dbReference type="GO" id="GO:0016020">
    <property type="term" value="C:membrane"/>
    <property type="evidence" value="ECO:0007669"/>
    <property type="project" value="UniProtKB-SubCell"/>
</dbReference>
<dbReference type="GO" id="GO:0008137">
    <property type="term" value="F:NADH dehydrogenase (ubiquinone) activity"/>
    <property type="evidence" value="ECO:0007669"/>
    <property type="project" value="UniProtKB-EC"/>
</dbReference>
<feature type="transmembrane region" description="Helical" evidence="9">
    <location>
        <begin position="483"/>
        <end position="502"/>
    </location>
</feature>
<keyword evidence="5 9" id="KW-1133">Transmembrane helix</keyword>
<feature type="transmembrane region" description="Helical" evidence="9">
    <location>
        <begin position="5"/>
        <end position="24"/>
    </location>
</feature>
<dbReference type="GO" id="GO:0003954">
    <property type="term" value="F:NADH dehydrogenase activity"/>
    <property type="evidence" value="ECO:0007669"/>
    <property type="project" value="TreeGrafter"/>
</dbReference>
<feature type="transmembrane region" description="Helical" evidence="9">
    <location>
        <begin position="255"/>
        <end position="277"/>
    </location>
</feature>
<dbReference type="GO" id="GO:0015990">
    <property type="term" value="P:electron transport coupled proton transport"/>
    <property type="evidence" value="ECO:0007669"/>
    <property type="project" value="TreeGrafter"/>
</dbReference>
<accession>A0A4Y6I4M6</accession>
<comment type="function">
    <text evidence="1">Core subunit of the mitochondrial membrane respiratory chain NADH dehydrogenase (Complex I) that is believed to belong to the minimal assembly required for catalysis. Complex I functions in the transfer of electrons from NADH to the respiratory chain. The immediate electron acceptor for the enzyme is believed to be ubiquinone.</text>
</comment>
<evidence type="ECO:0000256" key="5">
    <source>
        <dbReference type="ARBA" id="ARBA00022989"/>
    </source>
</evidence>
<evidence type="ECO:0000256" key="1">
    <source>
        <dbReference type="ARBA" id="ARBA00003257"/>
    </source>
</evidence>
<evidence type="ECO:0000256" key="8">
    <source>
        <dbReference type="ARBA" id="ARBA00049551"/>
    </source>
</evidence>
<organism evidence="11">
    <name type="scientific">Physaloptera rara</name>
    <dbReference type="NCBI Taxonomy" id="2358290"/>
    <lineage>
        <taxon>Eukaryota</taxon>
        <taxon>Metazoa</taxon>
        <taxon>Ecdysozoa</taxon>
        <taxon>Nematoda</taxon>
        <taxon>Chromadorea</taxon>
        <taxon>Rhabditida</taxon>
        <taxon>Spirurina</taxon>
        <taxon>Spiruromorpha</taxon>
        <taxon>Physalopteroidea</taxon>
        <taxon>Physalopteridae</taxon>
        <taxon>Physaloptera</taxon>
    </lineage>
</organism>
<name>A0A4Y6I4M6_9BILA</name>
<feature type="transmembrane region" description="Helical" evidence="9">
    <location>
        <begin position="402"/>
        <end position="421"/>
    </location>
</feature>
<dbReference type="Pfam" id="PF00361">
    <property type="entry name" value="Proton_antipo_M"/>
    <property type="match status" value="1"/>
</dbReference>
<dbReference type="PANTHER" id="PTHR42829:SF2">
    <property type="entry name" value="NADH-UBIQUINONE OXIDOREDUCTASE CHAIN 5"/>
    <property type="match status" value="1"/>
</dbReference>
<feature type="transmembrane region" description="Helical" evidence="9">
    <location>
        <begin position="101"/>
        <end position="120"/>
    </location>
</feature>
<evidence type="ECO:0000256" key="2">
    <source>
        <dbReference type="ARBA" id="ARBA00004141"/>
    </source>
</evidence>
<dbReference type="GO" id="GO:0042773">
    <property type="term" value="P:ATP synthesis coupled electron transport"/>
    <property type="evidence" value="ECO:0007669"/>
    <property type="project" value="InterPro"/>
</dbReference>
<feature type="domain" description="NADH:quinone oxidoreductase/Mrp antiporter transmembrane" evidence="10">
    <location>
        <begin position="96"/>
        <end position="368"/>
    </location>
</feature>
<evidence type="ECO:0000256" key="6">
    <source>
        <dbReference type="ARBA" id="ARBA00023136"/>
    </source>
</evidence>
<protein>
    <recommendedName>
        <fullName evidence="3">NADH:ubiquinone reductase (H(+)-translocating)</fullName>
        <ecNumber evidence="3">7.1.1.2</ecNumber>
    </recommendedName>
    <alternativeName>
        <fullName evidence="7">NADH dehydrogenase subunit 5</fullName>
    </alternativeName>
</protein>
<feature type="transmembrane region" description="Helical" evidence="9">
    <location>
        <begin position="441"/>
        <end position="462"/>
    </location>
</feature>
<evidence type="ECO:0000256" key="9">
    <source>
        <dbReference type="SAM" id="Phobius"/>
    </source>
</evidence>
<feature type="transmembrane region" description="Helical" evidence="9">
    <location>
        <begin position="283"/>
        <end position="302"/>
    </location>
</feature>
<feature type="transmembrane region" description="Helical" evidence="9">
    <location>
        <begin position="365"/>
        <end position="390"/>
    </location>
</feature>
<feature type="transmembrane region" description="Helical" evidence="9">
    <location>
        <begin position="323"/>
        <end position="345"/>
    </location>
</feature>
<feature type="transmembrane region" description="Helical" evidence="9">
    <location>
        <begin position="226"/>
        <end position="248"/>
    </location>
</feature>
<evidence type="ECO:0000256" key="7">
    <source>
        <dbReference type="ARBA" id="ARBA00031027"/>
    </source>
</evidence>
<dbReference type="EMBL" id="MH931178">
    <property type="protein sequence ID" value="QDF64301.1"/>
    <property type="molecule type" value="Genomic_DNA"/>
</dbReference>
<dbReference type="PANTHER" id="PTHR42829">
    <property type="entry name" value="NADH-UBIQUINONE OXIDOREDUCTASE CHAIN 5"/>
    <property type="match status" value="1"/>
</dbReference>
<evidence type="ECO:0000313" key="11">
    <source>
        <dbReference type="EMBL" id="QDF64301.1"/>
    </source>
</evidence>
<dbReference type="InterPro" id="IPR001750">
    <property type="entry name" value="ND/Mrp_TM"/>
</dbReference>
<keyword evidence="11" id="KW-0496">Mitochondrion</keyword>
<gene>
    <name evidence="11" type="primary">ND5</name>
</gene>